<evidence type="ECO:0000313" key="2">
    <source>
        <dbReference type="Proteomes" id="UP000054032"/>
    </source>
</evidence>
<dbReference type="RefSeq" id="XP_007688208.1">
    <property type="nucleotide sequence ID" value="XM_007690018.1"/>
</dbReference>
<dbReference type="GeneID" id="19128749"/>
<dbReference type="OrthoDB" id="10297224at2759"/>
<dbReference type="KEGG" id="bor:COCMIDRAFT_95911"/>
<gene>
    <name evidence="1" type="ORF">COCMIDRAFT_95911</name>
</gene>
<keyword evidence="2" id="KW-1185">Reference proteome</keyword>
<proteinExistence type="predicted"/>
<dbReference type="HOGENOM" id="CLU_198480_0_0_1"/>
<protein>
    <submittedName>
        <fullName evidence="1">Uncharacterized protein</fullName>
    </submittedName>
</protein>
<name>W6ZNX4_COCMI</name>
<reference evidence="1 2" key="1">
    <citation type="journal article" date="2013" name="PLoS Genet.">
        <title>Comparative genome structure, secondary metabolite, and effector coding capacity across Cochliobolus pathogens.</title>
        <authorList>
            <person name="Condon B.J."/>
            <person name="Leng Y."/>
            <person name="Wu D."/>
            <person name="Bushley K.E."/>
            <person name="Ohm R.A."/>
            <person name="Otillar R."/>
            <person name="Martin J."/>
            <person name="Schackwitz W."/>
            <person name="Grimwood J."/>
            <person name="MohdZainudin N."/>
            <person name="Xue C."/>
            <person name="Wang R."/>
            <person name="Manning V.A."/>
            <person name="Dhillon B."/>
            <person name="Tu Z.J."/>
            <person name="Steffenson B.J."/>
            <person name="Salamov A."/>
            <person name="Sun H."/>
            <person name="Lowry S."/>
            <person name="LaButti K."/>
            <person name="Han J."/>
            <person name="Copeland A."/>
            <person name="Lindquist E."/>
            <person name="Barry K."/>
            <person name="Schmutz J."/>
            <person name="Baker S.E."/>
            <person name="Ciuffetti L.M."/>
            <person name="Grigoriev I.V."/>
            <person name="Zhong S."/>
            <person name="Turgeon B.G."/>
        </authorList>
    </citation>
    <scope>NUCLEOTIDE SEQUENCE [LARGE SCALE GENOMIC DNA]</scope>
    <source>
        <strain evidence="1 2">ATCC 44560</strain>
    </source>
</reference>
<dbReference type="Proteomes" id="UP000054032">
    <property type="component" value="Unassembled WGS sequence"/>
</dbReference>
<sequence length="52" mass="6055">MHICDVKRKNFEESMDLVTFHVCLSNLLHSEKEGGCSRQATPLSCIRHLFHR</sequence>
<evidence type="ECO:0000313" key="1">
    <source>
        <dbReference type="EMBL" id="EUC45286.1"/>
    </source>
</evidence>
<accession>W6ZNX4</accession>
<organism evidence="1 2">
    <name type="scientific">Bipolaris oryzae ATCC 44560</name>
    <dbReference type="NCBI Taxonomy" id="930090"/>
    <lineage>
        <taxon>Eukaryota</taxon>
        <taxon>Fungi</taxon>
        <taxon>Dikarya</taxon>
        <taxon>Ascomycota</taxon>
        <taxon>Pezizomycotina</taxon>
        <taxon>Dothideomycetes</taxon>
        <taxon>Pleosporomycetidae</taxon>
        <taxon>Pleosporales</taxon>
        <taxon>Pleosporineae</taxon>
        <taxon>Pleosporaceae</taxon>
        <taxon>Bipolaris</taxon>
    </lineage>
</organism>
<dbReference type="EMBL" id="KI963987">
    <property type="protein sequence ID" value="EUC45286.1"/>
    <property type="molecule type" value="Genomic_DNA"/>
</dbReference>
<dbReference type="AlphaFoldDB" id="W6ZNX4"/>